<evidence type="ECO:0000313" key="6">
    <source>
        <dbReference type="Proteomes" id="UP000712281"/>
    </source>
</evidence>
<dbReference type="PANTHER" id="PTHR46502:SF15">
    <property type="entry name" value="16 KDA PHLOEM PROTEIN 1"/>
    <property type="match status" value="1"/>
</dbReference>
<dbReference type="PANTHER" id="PTHR46502">
    <property type="entry name" value="C2 DOMAIN-CONTAINING"/>
    <property type="match status" value="1"/>
</dbReference>
<sequence length="442" mass="49511">RRDKRLHRCLQSIDLCIGSLHRSLNRVRIRLRCCGDRVHSFIQTIDLPVQFATVVSRISIRCTDSPSCCSTAAADLVVIVGIASSYLPLSYLLSVIYSPALIRYIPAGVLRPKRGLGDSFLGGGPSIMTKETAAVENGWVVCFAGGHFVALRSSVIVLFKSCNWLNALFIIGLILLHQDEEEQTIQHLQGEDMRNIQGRHQEVILEEKKMENTVAGPIPLAMKVDLLQSRRKMERMRLEKERRRGGKISIKVAIWIEVQICGGISKMKLIKLQTKPIFLLKSSPETEMAVGILEVDLISGKGLKRSEFFGKIDPYVEIHYKGQTRKSSVDKDGGRNPTWNEKLKWRAEFPGSGGDYKLIVKVMDHDTFSADDPIGEATIYVKELLEMGVEKGTAELRPTKYNVVDTDLSFVGEILLGVSYSVMQDRGMDGEEFGGWKHSQFD</sequence>
<dbReference type="Pfam" id="PF00168">
    <property type="entry name" value="C2"/>
    <property type="match status" value="1"/>
</dbReference>
<comment type="caution">
    <text evidence="5">The sequence shown here is derived from an EMBL/GenBank/DDBJ whole genome shotgun (WGS) entry which is preliminary data.</text>
</comment>
<dbReference type="EMBL" id="QGKY02000190">
    <property type="protein sequence ID" value="KAF2590911.1"/>
    <property type="molecule type" value="Genomic_DNA"/>
</dbReference>
<evidence type="ECO:0000313" key="5">
    <source>
        <dbReference type="EMBL" id="KAF2619065.1"/>
    </source>
</evidence>
<dbReference type="InterPro" id="IPR035892">
    <property type="entry name" value="C2_domain_sf"/>
</dbReference>
<dbReference type="InterPro" id="IPR000008">
    <property type="entry name" value="C2_dom"/>
</dbReference>
<evidence type="ECO:0000259" key="3">
    <source>
        <dbReference type="PROSITE" id="PS50004"/>
    </source>
</evidence>
<dbReference type="Gene3D" id="2.60.40.150">
    <property type="entry name" value="C2 domain"/>
    <property type="match status" value="1"/>
</dbReference>
<protein>
    <recommendedName>
        <fullName evidence="3">C2 domain-containing protein</fullName>
    </recommendedName>
</protein>
<dbReference type="AlphaFoldDB" id="A0A8S9MGP5"/>
<proteinExistence type="predicted"/>
<evidence type="ECO:0000256" key="1">
    <source>
        <dbReference type="ARBA" id="ARBA00022723"/>
    </source>
</evidence>
<evidence type="ECO:0000313" key="4">
    <source>
        <dbReference type="EMBL" id="KAF2590911.1"/>
    </source>
</evidence>
<dbReference type="EMBL" id="QGKW02000007">
    <property type="protein sequence ID" value="KAF2619065.1"/>
    <property type="molecule type" value="Genomic_DNA"/>
</dbReference>
<keyword evidence="2" id="KW-0106">Calcium</keyword>
<organism evidence="5 6">
    <name type="scientific">Brassica cretica</name>
    <name type="common">Mustard</name>
    <dbReference type="NCBI Taxonomy" id="69181"/>
    <lineage>
        <taxon>Eukaryota</taxon>
        <taxon>Viridiplantae</taxon>
        <taxon>Streptophyta</taxon>
        <taxon>Embryophyta</taxon>
        <taxon>Tracheophyta</taxon>
        <taxon>Spermatophyta</taxon>
        <taxon>Magnoliopsida</taxon>
        <taxon>eudicotyledons</taxon>
        <taxon>Gunneridae</taxon>
        <taxon>Pentapetalae</taxon>
        <taxon>rosids</taxon>
        <taxon>malvids</taxon>
        <taxon>Brassicales</taxon>
        <taxon>Brassicaceae</taxon>
        <taxon>Brassiceae</taxon>
        <taxon>Brassica</taxon>
    </lineage>
</organism>
<dbReference type="PROSITE" id="PS50004">
    <property type="entry name" value="C2"/>
    <property type="match status" value="1"/>
</dbReference>
<dbReference type="Proteomes" id="UP000712281">
    <property type="component" value="Unassembled WGS sequence"/>
</dbReference>
<reference evidence="5" key="1">
    <citation type="submission" date="2019-12" db="EMBL/GenBank/DDBJ databases">
        <title>Genome sequencing and annotation of Brassica cretica.</title>
        <authorList>
            <person name="Studholme D.J."/>
            <person name="Sarris P.F."/>
        </authorList>
    </citation>
    <scope>NUCLEOTIDE SEQUENCE</scope>
    <source>
        <strain evidence="5">PFS-001/15</strain>
        <strain evidence="4">PFS-102/07</strain>
        <tissue evidence="5">Leaf</tissue>
    </source>
</reference>
<accession>A0A8S9MGP5</accession>
<keyword evidence="1" id="KW-0479">Metal-binding</keyword>
<dbReference type="SMART" id="SM00239">
    <property type="entry name" value="C2"/>
    <property type="match status" value="1"/>
</dbReference>
<evidence type="ECO:0000256" key="2">
    <source>
        <dbReference type="ARBA" id="ARBA00022837"/>
    </source>
</evidence>
<feature type="domain" description="C2" evidence="3">
    <location>
        <begin position="272"/>
        <end position="394"/>
    </location>
</feature>
<gene>
    <name evidence="5" type="ORF">F2Q68_00041564</name>
    <name evidence="4" type="ORF">F2Q70_00040919</name>
</gene>
<feature type="non-terminal residue" evidence="5">
    <location>
        <position position="1"/>
    </location>
</feature>
<name>A0A8S9MGP5_BRACR</name>
<dbReference type="CDD" id="cd04049">
    <property type="entry name" value="C2_putative_Elicitor-responsive_gene"/>
    <property type="match status" value="1"/>
</dbReference>
<dbReference type="SUPFAM" id="SSF49562">
    <property type="entry name" value="C2 domain (Calcium/lipid-binding domain, CaLB)"/>
    <property type="match status" value="1"/>
</dbReference>
<dbReference type="GO" id="GO:0046872">
    <property type="term" value="F:metal ion binding"/>
    <property type="evidence" value="ECO:0007669"/>
    <property type="project" value="UniProtKB-KW"/>
</dbReference>